<keyword evidence="2 7" id="KW-0808">Transferase</keyword>
<evidence type="ECO:0000259" key="9">
    <source>
        <dbReference type="PROSITE" id="PS50109"/>
    </source>
</evidence>
<comment type="catalytic activity">
    <reaction evidence="1 7">
        <text>ATP + protein L-histidine = ADP + protein N-phospho-L-histidine.</text>
        <dbReference type="EC" id="2.7.13.3"/>
    </reaction>
</comment>
<gene>
    <name evidence="10" type="ORF">J2Z70_000110</name>
</gene>
<evidence type="ECO:0000256" key="8">
    <source>
        <dbReference type="SAM" id="Coils"/>
    </source>
</evidence>
<keyword evidence="4 7" id="KW-0418">Kinase</keyword>
<keyword evidence="7" id="KW-0904">Protein phosphatase</keyword>
<dbReference type="EC" id="2.7.13.3" evidence="7"/>
<dbReference type="PROSITE" id="PS50109">
    <property type="entry name" value="HIS_KIN"/>
    <property type="match status" value="1"/>
</dbReference>
<dbReference type="InterPro" id="IPR036890">
    <property type="entry name" value="HATPase_C_sf"/>
</dbReference>
<evidence type="ECO:0000256" key="1">
    <source>
        <dbReference type="ARBA" id="ARBA00000085"/>
    </source>
</evidence>
<evidence type="ECO:0000256" key="7">
    <source>
        <dbReference type="PIRNR" id="PIRNR003169"/>
    </source>
</evidence>
<dbReference type="Pfam" id="PF05384">
    <property type="entry name" value="DegS"/>
    <property type="match status" value="1"/>
</dbReference>
<dbReference type="PIRSF" id="PIRSF003169">
    <property type="entry name" value="STHK_DegS"/>
    <property type="match status" value="1"/>
</dbReference>
<keyword evidence="7" id="KW-0378">Hydrolase</keyword>
<keyword evidence="8" id="KW-0175">Coiled coil</keyword>
<dbReference type="CDD" id="cd16917">
    <property type="entry name" value="HATPase_UhpB-NarQ-NarX-like"/>
    <property type="match status" value="1"/>
</dbReference>
<evidence type="ECO:0000313" key="11">
    <source>
        <dbReference type="Proteomes" id="UP000773462"/>
    </source>
</evidence>
<dbReference type="Pfam" id="PF07730">
    <property type="entry name" value="HisKA_3"/>
    <property type="match status" value="1"/>
</dbReference>
<dbReference type="InterPro" id="IPR003594">
    <property type="entry name" value="HATPase_dom"/>
</dbReference>
<feature type="coiled-coil region" evidence="8">
    <location>
        <begin position="30"/>
        <end position="78"/>
    </location>
</feature>
<dbReference type="Proteomes" id="UP000773462">
    <property type="component" value="Unassembled WGS sequence"/>
</dbReference>
<dbReference type="Gene3D" id="3.30.565.10">
    <property type="entry name" value="Histidine kinase-like ATPase, C-terminal domain"/>
    <property type="match status" value="1"/>
</dbReference>
<evidence type="ECO:0000256" key="3">
    <source>
        <dbReference type="ARBA" id="ARBA00022741"/>
    </source>
</evidence>
<dbReference type="GO" id="GO:0004673">
    <property type="term" value="F:protein histidine kinase activity"/>
    <property type="evidence" value="ECO:0007669"/>
    <property type="project" value="UniProtKB-EC"/>
</dbReference>
<evidence type="ECO:0000256" key="4">
    <source>
        <dbReference type="ARBA" id="ARBA00022777"/>
    </source>
</evidence>
<organism evidence="10 11">
    <name type="scientific">Paenibacillus silagei</name>
    <dbReference type="NCBI Taxonomy" id="1670801"/>
    <lineage>
        <taxon>Bacteria</taxon>
        <taxon>Bacillati</taxon>
        <taxon>Bacillota</taxon>
        <taxon>Bacilli</taxon>
        <taxon>Bacillales</taxon>
        <taxon>Paenibacillaceae</taxon>
        <taxon>Paenibacillus</taxon>
    </lineage>
</organism>
<dbReference type="RefSeq" id="WP_036721752.1">
    <property type="nucleotide sequence ID" value="NZ_JAGGLV010000001.1"/>
</dbReference>
<proteinExistence type="predicted"/>
<dbReference type="PANTHER" id="PTHR24421:SF55">
    <property type="entry name" value="SENSOR HISTIDINE KINASE YDFH"/>
    <property type="match status" value="1"/>
</dbReference>
<dbReference type="InterPro" id="IPR011712">
    <property type="entry name" value="Sig_transdc_His_kin_sub3_dim/P"/>
</dbReference>
<comment type="function">
    <text evidence="7">Member of the two-component regulatory system DegS/DegU, which plays an important role in the transition growth phase.</text>
</comment>
<evidence type="ECO:0000256" key="5">
    <source>
        <dbReference type="ARBA" id="ARBA00022840"/>
    </source>
</evidence>
<keyword evidence="11" id="KW-1185">Reference proteome</keyword>
<dbReference type="InterPro" id="IPR008595">
    <property type="entry name" value="DegS"/>
</dbReference>
<keyword evidence="5 7" id="KW-0067">ATP-binding</keyword>
<sequence>MEFQADAIDRVIKNTIDVMESSKYQIFEILQVARDELAALNKELQRVMEETDETLQKVDKLEQQYHRSRIRLTEVSRDFVRYTEKDIRIAYEKATELQLELMMTREREAYLRSRRDELQMRVRSVENSVERAESIGSQMSVVLEYLSGELGQVTRIVESAKNRQMIGLKIILAQEEERKRIAREIHDGPAQMLANLVLRTEIVERMLVKQEFGLVQAEVIDLKGQVRYSLEEMRKVIFNLRPMALDDLGLIPTLRKYVHDYEEKTKIRTSFETRGKEHRLSSAMEAAVYRLVQEALSNAAKHAYPSYVLVEITYQAQLIKIVVKDNGLGFNVKKISEQANRESFGLVGMRERVELLEGRMEIQSAENQGTTIVIHIPTNVEKGKE</sequence>
<dbReference type="Pfam" id="PF02518">
    <property type="entry name" value="HATPase_c"/>
    <property type="match status" value="1"/>
</dbReference>
<evidence type="ECO:0000313" key="10">
    <source>
        <dbReference type="EMBL" id="MBP2109971.1"/>
    </source>
</evidence>
<dbReference type="InterPro" id="IPR050482">
    <property type="entry name" value="Sensor_HK_TwoCompSys"/>
</dbReference>
<dbReference type="InterPro" id="IPR005467">
    <property type="entry name" value="His_kinase_dom"/>
</dbReference>
<protein>
    <recommendedName>
        <fullName evidence="7">Signal transduction histidine-protein kinase/phosphatase DegS</fullName>
        <ecNumber evidence="7">2.7.13.3</ecNumber>
        <ecNumber evidence="7">3.1.3.-</ecNumber>
    </recommendedName>
</protein>
<evidence type="ECO:0000256" key="2">
    <source>
        <dbReference type="ARBA" id="ARBA00022679"/>
    </source>
</evidence>
<keyword evidence="3 7" id="KW-0547">Nucleotide-binding</keyword>
<comment type="subcellular location">
    <subcellularLocation>
        <location evidence="7">Cytoplasm</location>
    </subcellularLocation>
</comment>
<dbReference type="SMART" id="SM00387">
    <property type="entry name" value="HATPase_c"/>
    <property type="match status" value="1"/>
</dbReference>
<dbReference type="EMBL" id="JAGGLV010000001">
    <property type="protein sequence ID" value="MBP2109971.1"/>
    <property type="molecule type" value="Genomic_DNA"/>
</dbReference>
<dbReference type="Gene3D" id="1.20.5.1930">
    <property type="match status" value="1"/>
</dbReference>
<keyword evidence="6 7" id="KW-0902">Two-component regulatory system</keyword>
<comment type="caution">
    <text evidence="10">The sequence shown here is derived from an EMBL/GenBank/DDBJ whole genome shotgun (WGS) entry which is preliminary data.</text>
</comment>
<evidence type="ECO:0000256" key="6">
    <source>
        <dbReference type="ARBA" id="ARBA00023012"/>
    </source>
</evidence>
<reference evidence="10 11" key="1">
    <citation type="submission" date="2021-03" db="EMBL/GenBank/DDBJ databases">
        <title>Genomic Encyclopedia of Type Strains, Phase IV (KMG-IV): sequencing the most valuable type-strain genomes for metagenomic binning, comparative biology and taxonomic classification.</title>
        <authorList>
            <person name="Goeker M."/>
        </authorList>
    </citation>
    <scope>NUCLEOTIDE SEQUENCE [LARGE SCALE GENOMIC DNA]</scope>
    <source>
        <strain evidence="10 11">DSM 101953</strain>
    </source>
</reference>
<feature type="domain" description="Histidine kinase" evidence="9">
    <location>
        <begin position="180"/>
        <end position="380"/>
    </location>
</feature>
<dbReference type="EC" id="3.1.3.-" evidence="7"/>
<dbReference type="SUPFAM" id="SSF55874">
    <property type="entry name" value="ATPase domain of HSP90 chaperone/DNA topoisomerase II/histidine kinase"/>
    <property type="match status" value="1"/>
</dbReference>
<dbReference type="InterPro" id="IPR016381">
    <property type="entry name" value="Sig_transdc_His_kinase_DegS"/>
</dbReference>
<keyword evidence="7" id="KW-0963">Cytoplasm</keyword>
<name>A0ABS4NKG2_9BACL</name>
<accession>A0ABS4NKG2</accession>
<dbReference type="PANTHER" id="PTHR24421">
    <property type="entry name" value="NITRATE/NITRITE SENSOR PROTEIN NARX-RELATED"/>
    <property type="match status" value="1"/>
</dbReference>